<feature type="compositionally biased region" description="Basic and acidic residues" evidence="2">
    <location>
        <begin position="575"/>
        <end position="586"/>
    </location>
</feature>
<feature type="compositionally biased region" description="Polar residues" evidence="2">
    <location>
        <begin position="476"/>
        <end position="486"/>
    </location>
</feature>
<gene>
    <name evidence="3" type="ORF">C8A01DRAFT_15468</name>
</gene>
<dbReference type="AlphaFoldDB" id="A0AAN6PIF8"/>
<evidence type="ECO:0000256" key="2">
    <source>
        <dbReference type="SAM" id="MobiDB-lite"/>
    </source>
</evidence>
<comment type="caution">
    <text evidence="3">The sequence shown here is derived from an EMBL/GenBank/DDBJ whole genome shotgun (WGS) entry which is preliminary data.</text>
</comment>
<evidence type="ECO:0000313" key="4">
    <source>
        <dbReference type="Proteomes" id="UP001303115"/>
    </source>
</evidence>
<feature type="compositionally biased region" description="Polar residues" evidence="2">
    <location>
        <begin position="323"/>
        <end position="339"/>
    </location>
</feature>
<reference evidence="4" key="1">
    <citation type="journal article" date="2023" name="Mol. Phylogenet. Evol.">
        <title>Genome-scale phylogeny and comparative genomics of the fungal order Sordariales.</title>
        <authorList>
            <person name="Hensen N."/>
            <person name="Bonometti L."/>
            <person name="Westerberg I."/>
            <person name="Brannstrom I.O."/>
            <person name="Guillou S."/>
            <person name="Cros-Aarteil S."/>
            <person name="Calhoun S."/>
            <person name="Haridas S."/>
            <person name="Kuo A."/>
            <person name="Mondo S."/>
            <person name="Pangilinan J."/>
            <person name="Riley R."/>
            <person name="LaButti K."/>
            <person name="Andreopoulos B."/>
            <person name="Lipzen A."/>
            <person name="Chen C."/>
            <person name="Yan M."/>
            <person name="Daum C."/>
            <person name="Ng V."/>
            <person name="Clum A."/>
            <person name="Steindorff A."/>
            <person name="Ohm R.A."/>
            <person name="Martin F."/>
            <person name="Silar P."/>
            <person name="Natvig D.O."/>
            <person name="Lalanne C."/>
            <person name="Gautier V."/>
            <person name="Ament-Velasquez S.L."/>
            <person name="Kruys A."/>
            <person name="Hutchinson M.I."/>
            <person name="Powell A.J."/>
            <person name="Barry K."/>
            <person name="Miller A.N."/>
            <person name="Grigoriev I.V."/>
            <person name="Debuchy R."/>
            <person name="Gladieux P."/>
            <person name="Hiltunen Thoren M."/>
            <person name="Johannesson H."/>
        </authorList>
    </citation>
    <scope>NUCLEOTIDE SEQUENCE [LARGE SCALE GENOMIC DNA]</scope>
    <source>
        <strain evidence="4">CBS 284.82</strain>
    </source>
</reference>
<feature type="region of interest" description="Disordered" evidence="2">
    <location>
        <begin position="440"/>
        <end position="698"/>
    </location>
</feature>
<dbReference type="Proteomes" id="UP001303115">
    <property type="component" value="Unassembled WGS sequence"/>
</dbReference>
<feature type="compositionally biased region" description="Polar residues" evidence="2">
    <location>
        <begin position="747"/>
        <end position="761"/>
    </location>
</feature>
<feature type="compositionally biased region" description="Low complexity" evidence="2">
    <location>
        <begin position="557"/>
        <end position="574"/>
    </location>
</feature>
<proteinExistence type="predicted"/>
<feature type="coiled-coil region" evidence="1">
    <location>
        <begin position="372"/>
        <end position="417"/>
    </location>
</feature>
<dbReference type="EMBL" id="MU854371">
    <property type="protein sequence ID" value="KAK4040693.1"/>
    <property type="molecule type" value="Genomic_DNA"/>
</dbReference>
<feature type="region of interest" description="Disordered" evidence="2">
    <location>
        <begin position="22"/>
        <end position="60"/>
    </location>
</feature>
<feature type="compositionally biased region" description="Polar residues" evidence="2">
    <location>
        <begin position="43"/>
        <end position="55"/>
    </location>
</feature>
<keyword evidence="1" id="KW-0175">Coiled coil</keyword>
<feature type="compositionally biased region" description="Polar residues" evidence="2">
    <location>
        <begin position="291"/>
        <end position="304"/>
    </location>
</feature>
<feature type="compositionally biased region" description="Basic and acidic residues" evidence="2">
    <location>
        <begin position="670"/>
        <end position="694"/>
    </location>
</feature>
<name>A0AAN6PIF8_9PEZI</name>
<accession>A0AAN6PIF8</accession>
<feature type="non-terminal residue" evidence="3">
    <location>
        <position position="1"/>
    </location>
</feature>
<evidence type="ECO:0000256" key="1">
    <source>
        <dbReference type="SAM" id="Coils"/>
    </source>
</evidence>
<keyword evidence="4" id="KW-1185">Reference proteome</keyword>
<sequence>QREFSCGHFRWLATKHCAKYKHKTGGTKSPCLPDITAFEERSTTGVPENQGSLQADQPAADPSVVTVGLVGESSLNWGADQLSPAHRPTPPLSCNPPAIRLRPPRSSTQLPNSECALGPCPRTLASSRHAPACSTRANKRRLNTATGTARTLGTTNSRGIGCSRSETTMPAMTKLPSDSFWPVGAPDSELRIPFPKLTSDSSSSIISPLTLPRGVAGYFDQVVSQGAAATQRLPVAHASADGVAFHKPRGSQVYSPLSPGVRGPALHPTSFLSPHLLPSTKQAQLQFDQLRSSSLPPRTRNGITSPGPVGNGSRSRRDMAVGLTNNGLSPTVNGTSNFPPTAYPRSVSADPGATSSHDYMIQRLLQQKARMQEAWEAERKYLEANRERAEEVYKEERALMEEERAEWEAEKAALLGEIERLGGVNPLALNGLHSWPRTSFSNLDQRGGSQGTSRVSPNSSLSSGSSQPATQSGGQVFQNGFSSSLPTPRPRAQDLASPRSPNGPSAPTSDFLKPADSSESETDPVPIVDVKEIHPELEGIPIKATSVKKATFTDTESPNGSKTSSLSGSPPSDSDQAKSPRVKKEQTLQVLAAKEADRLTMHAGHTPNHSLSSLATVASSGTATATSNGGDSTPTMSHEDGSSSRGTATAGEGERVSEPGHPTEGFPGVSDRHGHLLADHPEPIFEPSEDRELKGPLMVRNMPAHDEIFFQKLSHKLEEVSKDNVAALPAVLKDSEHAKSAAKPAEQSKTQAEGQSGSGSDAGSETSKSSPKSGSEEGFDVPLKFKKRMNFGAPFGEIR</sequence>
<organism evidence="3 4">
    <name type="scientific">Parachaetomium inaequale</name>
    <dbReference type="NCBI Taxonomy" id="2588326"/>
    <lineage>
        <taxon>Eukaryota</taxon>
        <taxon>Fungi</taxon>
        <taxon>Dikarya</taxon>
        <taxon>Ascomycota</taxon>
        <taxon>Pezizomycotina</taxon>
        <taxon>Sordariomycetes</taxon>
        <taxon>Sordariomycetidae</taxon>
        <taxon>Sordariales</taxon>
        <taxon>Chaetomiaceae</taxon>
        <taxon>Parachaetomium</taxon>
    </lineage>
</organism>
<feature type="compositionally biased region" description="Polar residues" evidence="2">
    <location>
        <begin position="499"/>
        <end position="508"/>
    </location>
</feature>
<feature type="region of interest" description="Disordered" evidence="2">
    <location>
        <begin position="291"/>
        <end position="355"/>
    </location>
</feature>
<evidence type="ECO:0000313" key="3">
    <source>
        <dbReference type="EMBL" id="KAK4040693.1"/>
    </source>
</evidence>
<feature type="region of interest" description="Disordered" evidence="2">
    <location>
        <begin position="735"/>
        <end position="783"/>
    </location>
</feature>
<protein>
    <submittedName>
        <fullName evidence="3">Uncharacterized protein</fullName>
    </submittedName>
</protein>
<feature type="compositionally biased region" description="Low complexity" evidence="2">
    <location>
        <begin position="763"/>
        <end position="773"/>
    </location>
</feature>
<feature type="compositionally biased region" description="Low complexity" evidence="2">
    <location>
        <begin position="610"/>
        <end position="633"/>
    </location>
</feature>
<feature type="compositionally biased region" description="Low complexity" evidence="2">
    <location>
        <begin position="453"/>
        <end position="475"/>
    </location>
</feature>